<proteinExistence type="predicted"/>
<comment type="caution">
    <text evidence="2">The sequence shown here is derived from an EMBL/GenBank/DDBJ whole genome shotgun (WGS) entry which is preliminary data.</text>
</comment>
<feature type="region of interest" description="Disordered" evidence="1">
    <location>
        <begin position="1"/>
        <end position="23"/>
    </location>
</feature>
<dbReference type="Proteomes" id="UP001500466">
    <property type="component" value="Unassembled WGS sequence"/>
</dbReference>
<evidence type="ECO:0000313" key="2">
    <source>
        <dbReference type="EMBL" id="GAA4978114.1"/>
    </source>
</evidence>
<evidence type="ECO:0000313" key="3">
    <source>
        <dbReference type="Proteomes" id="UP001500466"/>
    </source>
</evidence>
<organism evidence="2 3">
    <name type="scientific">Yinghuangia aomiensis</name>
    <dbReference type="NCBI Taxonomy" id="676205"/>
    <lineage>
        <taxon>Bacteria</taxon>
        <taxon>Bacillati</taxon>
        <taxon>Actinomycetota</taxon>
        <taxon>Actinomycetes</taxon>
        <taxon>Kitasatosporales</taxon>
        <taxon>Streptomycetaceae</taxon>
        <taxon>Yinghuangia</taxon>
    </lineage>
</organism>
<keyword evidence="3" id="KW-1185">Reference proteome</keyword>
<protein>
    <submittedName>
        <fullName evidence="2">Uncharacterized protein</fullName>
    </submittedName>
</protein>
<name>A0ABP9HT97_9ACTN</name>
<sequence>MTRTRARKSTAPENATRKPDPTAATLLSGLGAVLGAVHCERREQDAKFAEQNHPDGTADADSIERAIRARETCEQAARLGTLTWADILQEEVAEALAEDDPAALRAELVQVAAVAVAWIEAIDRRTVRRVEAALTHLRAHPDPRIAAFGERMTAKWGTR</sequence>
<dbReference type="RefSeq" id="WP_345678148.1">
    <property type="nucleotide sequence ID" value="NZ_BAABHS010000019.1"/>
</dbReference>
<dbReference type="EMBL" id="BAABHS010000019">
    <property type="protein sequence ID" value="GAA4978114.1"/>
    <property type="molecule type" value="Genomic_DNA"/>
</dbReference>
<gene>
    <name evidence="2" type="ORF">GCM10023205_52510</name>
</gene>
<accession>A0ABP9HT97</accession>
<reference evidence="3" key="1">
    <citation type="journal article" date="2019" name="Int. J. Syst. Evol. Microbiol.">
        <title>The Global Catalogue of Microorganisms (GCM) 10K type strain sequencing project: providing services to taxonomists for standard genome sequencing and annotation.</title>
        <authorList>
            <consortium name="The Broad Institute Genomics Platform"/>
            <consortium name="The Broad Institute Genome Sequencing Center for Infectious Disease"/>
            <person name="Wu L."/>
            <person name="Ma J."/>
        </authorList>
    </citation>
    <scope>NUCLEOTIDE SEQUENCE [LARGE SCALE GENOMIC DNA]</scope>
    <source>
        <strain evidence="3">JCM 17986</strain>
    </source>
</reference>
<evidence type="ECO:0000256" key="1">
    <source>
        <dbReference type="SAM" id="MobiDB-lite"/>
    </source>
</evidence>